<dbReference type="Proteomes" id="UP000225972">
    <property type="component" value="Unassembled WGS sequence"/>
</dbReference>
<sequence>MNTVDIPPRSRMKTWAYTVFIIAFLCLWLSGMTAGLMAGACRNDRYEGEKKLRFCNISLTAAAWMRLLPVERTKRSIIHLERGIALAQMGRNDEAIAAFKTALQDAREKRGSWEKRLHQRMVALKDPHALPLWVSVVQAAE</sequence>
<evidence type="ECO:0008006" key="4">
    <source>
        <dbReference type="Google" id="ProtNLM"/>
    </source>
</evidence>
<name>A0A238J9F6_9RHOB</name>
<dbReference type="RefSeq" id="WP_133840700.1">
    <property type="nucleotide sequence ID" value="NZ_FXXP01000001.1"/>
</dbReference>
<dbReference type="EMBL" id="FXXP01000001">
    <property type="protein sequence ID" value="SMX26817.1"/>
    <property type="molecule type" value="Genomic_DNA"/>
</dbReference>
<gene>
    <name evidence="2" type="ORF">TRP8649_00909</name>
</gene>
<keyword evidence="3" id="KW-1185">Reference proteome</keyword>
<dbReference type="AlphaFoldDB" id="A0A238J9F6"/>
<accession>A0A238J9F6</accession>
<evidence type="ECO:0000313" key="3">
    <source>
        <dbReference type="Proteomes" id="UP000225972"/>
    </source>
</evidence>
<dbReference type="OrthoDB" id="7859633at2"/>
<dbReference type="InterPro" id="IPR011990">
    <property type="entry name" value="TPR-like_helical_dom_sf"/>
</dbReference>
<feature type="transmembrane region" description="Helical" evidence="1">
    <location>
        <begin position="15"/>
        <end position="41"/>
    </location>
</feature>
<protein>
    <recommendedName>
        <fullName evidence="4">Tetratricopeptide repeat protein</fullName>
    </recommendedName>
</protein>
<keyword evidence="1" id="KW-0472">Membrane</keyword>
<evidence type="ECO:0000313" key="2">
    <source>
        <dbReference type="EMBL" id="SMX26817.1"/>
    </source>
</evidence>
<evidence type="ECO:0000256" key="1">
    <source>
        <dbReference type="SAM" id="Phobius"/>
    </source>
</evidence>
<dbReference type="Gene3D" id="1.25.40.10">
    <property type="entry name" value="Tetratricopeptide repeat domain"/>
    <property type="match status" value="1"/>
</dbReference>
<reference evidence="3" key="1">
    <citation type="submission" date="2017-05" db="EMBL/GenBank/DDBJ databases">
        <authorList>
            <person name="Rodrigo-Torres L."/>
            <person name="Arahal R. D."/>
            <person name="Lucena T."/>
        </authorList>
    </citation>
    <scope>NUCLEOTIDE SEQUENCE [LARGE SCALE GENOMIC DNA]</scope>
    <source>
        <strain evidence="3">CECT 8649</strain>
    </source>
</reference>
<organism evidence="2 3">
    <name type="scientific">Pelagimonas phthalicica</name>
    <dbReference type="NCBI Taxonomy" id="1037362"/>
    <lineage>
        <taxon>Bacteria</taxon>
        <taxon>Pseudomonadati</taxon>
        <taxon>Pseudomonadota</taxon>
        <taxon>Alphaproteobacteria</taxon>
        <taxon>Rhodobacterales</taxon>
        <taxon>Roseobacteraceae</taxon>
        <taxon>Pelagimonas</taxon>
    </lineage>
</organism>
<keyword evidence="1" id="KW-0812">Transmembrane</keyword>
<dbReference type="SUPFAM" id="SSF48452">
    <property type="entry name" value="TPR-like"/>
    <property type="match status" value="1"/>
</dbReference>
<proteinExistence type="predicted"/>
<keyword evidence="1" id="KW-1133">Transmembrane helix</keyword>